<dbReference type="InterPro" id="IPR000996">
    <property type="entry name" value="Clathrin_L-chain"/>
</dbReference>
<keyword evidence="3 6" id="KW-0472">Membrane</keyword>
<dbReference type="WBParaSite" id="EVEC_0000366101-mRNA-1">
    <property type="protein sequence ID" value="EVEC_0000366101-mRNA-1"/>
    <property type="gene ID" value="EVEC_0000366101"/>
</dbReference>
<keyword evidence="9" id="KW-1185">Reference proteome</keyword>
<dbReference type="PANTHER" id="PTHR10639">
    <property type="entry name" value="CLATHRIN LIGHT CHAIN"/>
    <property type="match status" value="1"/>
</dbReference>
<comment type="similarity">
    <text evidence="2 6">Belongs to the clathrin light chain family.</text>
</comment>
<dbReference type="GO" id="GO:0072583">
    <property type="term" value="P:clathrin-dependent endocytosis"/>
    <property type="evidence" value="ECO:0007669"/>
    <property type="project" value="TreeGrafter"/>
</dbReference>
<comment type="subcellular location">
    <subcellularLocation>
        <location evidence="1 6">Cytoplasmic vesicle membrane</location>
        <topology evidence="1 6">Peripheral membrane protein</topology>
        <orientation evidence="1 6">Cytoplasmic side</orientation>
    </subcellularLocation>
    <subcellularLocation>
        <location evidence="6">Membrane</location>
        <location evidence="6">Coated pit</location>
        <topology evidence="6">Peripheral membrane protein</topology>
        <orientation evidence="6">Cytoplasmic side</orientation>
    </subcellularLocation>
    <text evidence="6">Cytoplasmic face of coated pits and vesicles.</text>
</comment>
<feature type="compositionally biased region" description="Basic and acidic residues" evidence="7">
    <location>
        <begin position="91"/>
        <end position="123"/>
    </location>
</feature>
<evidence type="ECO:0000256" key="7">
    <source>
        <dbReference type="SAM" id="MobiDB-lite"/>
    </source>
</evidence>
<feature type="region of interest" description="Disordered" evidence="7">
    <location>
        <begin position="52"/>
        <end position="123"/>
    </location>
</feature>
<evidence type="ECO:0000256" key="6">
    <source>
        <dbReference type="RuleBase" id="RU363137"/>
    </source>
</evidence>
<keyword evidence="5 6" id="KW-0968">Cytoplasmic vesicle</keyword>
<evidence type="ECO:0000256" key="3">
    <source>
        <dbReference type="ARBA" id="ARBA00023136"/>
    </source>
</evidence>
<evidence type="ECO:0000256" key="1">
    <source>
        <dbReference type="ARBA" id="ARBA00004180"/>
    </source>
</evidence>
<accession>A0A0N4V144</accession>
<gene>
    <name evidence="8" type="ORF">EVEC_LOCUS3369</name>
</gene>
<reference evidence="8 9" key="2">
    <citation type="submission" date="2018-10" db="EMBL/GenBank/DDBJ databases">
        <authorList>
            <consortium name="Pathogen Informatics"/>
        </authorList>
    </citation>
    <scope>NUCLEOTIDE SEQUENCE [LARGE SCALE GENOMIC DNA]</scope>
</reference>
<dbReference type="Pfam" id="PF01086">
    <property type="entry name" value="Clathrin_lg_ch"/>
    <property type="match status" value="1"/>
</dbReference>
<evidence type="ECO:0000313" key="9">
    <source>
        <dbReference type="Proteomes" id="UP000274131"/>
    </source>
</evidence>
<comment type="function">
    <text evidence="6">Clathrin is the major protein of the polyhedral coat of coated pits and vesicles.</text>
</comment>
<dbReference type="GO" id="GO:0032050">
    <property type="term" value="F:clathrin heavy chain binding"/>
    <property type="evidence" value="ECO:0007669"/>
    <property type="project" value="TreeGrafter"/>
</dbReference>
<dbReference type="GO" id="GO:0099631">
    <property type="term" value="C:postsynaptic endocytic zone cytoplasmic component"/>
    <property type="evidence" value="ECO:0007669"/>
    <property type="project" value="TreeGrafter"/>
</dbReference>
<dbReference type="GO" id="GO:0005198">
    <property type="term" value="F:structural molecule activity"/>
    <property type="evidence" value="ECO:0007669"/>
    <property type="project" value="InterPro"/>
</dbReference>
<dbReference type="STRING" id="51028.A0A0N4V144"/>
<proteinExistence type="inferred from homology"/>
<evidence type="ECO:0000313" key="8">
    <source>
        <dbReference type="EMBL" id="VDD88226.1"/>
    </source>
</evidence>
<protein>
    <recommendedName>
        <fullName evidence="6">Clathrin light chain</fullName>
    </recommendedName>
</protein>
<dbReference type="AlphaFoldDB" id="A0A0N4V144"/>
<dbReference type="PANTHER" id="PTHR10639:SF7">
    <property type="entry name" value="CLATHRIN LIGHT CHAIN"/>
    <property type="match status" value="1"/>
</dbReference>
<feature type="compositionally biased region" description="Polar residues" evidence="7">
    <location>
        <begin position="60"/>
        <end position="87"/>
    </location>
</feature>
<dbReference type="GO" id="GO:0030672">
    <property type="term" value="C:synaptic vesicle membrane"/>
    <property type="evidence" value="ECO:0007669"/>
    <property type="project" value="TreeGrafter"/>
</dbReference>
<dbReference type="EMBL" id="UXUI01007578">
    <property type="protein sequence ID" value="VDD88226.1"/>
    <property type="molecule type" value="Genomic_DNA"/>
</dbReference>
<dbReference type="GO" id="GO:0030132">
    <property type="term" value="C:clathrin coat of coated pit"/>
    <property type="evidence" value="ECO:0007669"/>
    <property type="project" value="InterPro"/>
</dbReference>
<keyword evidence="4 6" id="KW-0168">Coated pit</keyword>
<sequence length="202" mass="22691">MSDPVTDFLAREQNVLADIEGAPVGIENDTNVAAGDEDLGFENVNSVNGVDSGVDLPALDQQQAPLATNLRSSANNTPSPVPLQQPTVPKIEPEKIRKWREEQKKMLEEKDEQEEKKKEELRGAAKKELDQWYANRQEQLEKTKIANRKAEEEFIADRDKGEGGADWDRIAKLCEFSTKNSKNVADLSRFRSILLQLKNTSN</sequence>
<evidence type="ECO:0000256" key="5">
    <source>
        <dbReference type="ARBA" id="ARBA00023329"/>
    </source>
</evidence>
<name>A0A0N4V144_ENTVE</name>
<dbReference type="OrthoDB" id="5512at2759"/>
<reference evidence="10" key="1">
    <citation type="submission" date="2017-02" db="UniProtKB">
        <authorList>
            <consortium name="WormBaseParasite"/>
        </authorList>
    </citation>
    <scope>IDENTIFICATION</scope>
</reference>
<evidence type="ECO:0000256" key="4">
    <source>
        <dbReference type="ARBA" id="ARBA00023176"/>
    </source>
</evidence>
<dbReference type="GO" id="GO:0030130">
    <property type="term" value="C:clathrin coat of trans-Golgi network vesicle"/>
    <property type="evidence" value="ECO:0007669"/>
    <property type="project" value="InterPro"/>
</dbReference>
<dbReference type="GO" id="GO:0006886">
    <property type="term" value="P:intracellular protein transport"/>
    <property type="evidence" value="ECO:0007669"/>
    <property type="project" value="InterPro"/>
</dbReference>
<evidence type="ECO:0000313" key="10">
    <source>
        <dbReference type="WBParaSite" id="EVEC_0000366101-mRNA-1"/>
    </source>
</evidence>
<organism evidence="10">
    <name type="scientific">Enterobius vermicularis</name>
    <name type="common">Human pinworm</name>
    <dbReference type="NCBI Taxonomy" id="51028"/>
    <lineage>
        <taxon>Eukaryota</taxon>
        <taxon>Metazoa</taxon>
        <taxon>Ecdysozoa</taxon>
        <taxon>Nematoda</taxon>
        <taxon>Chromadorea</taxon>
        <taxon>Rhabditida</taxon>
        <taxon>Spirurina</taxon>
        <taxon>Oxyuridomorpha</taxon>
        <taxon>Oxyuroidea</taxon>
        <taxon>Oxyuridae</taxon>
        <taxon>Enterobius</taxon>
    </lineage>
</organism>
<dbReference type="Proteomes" id="UP000274131">
    <property type="component" value="Unassembled WGS sequence"/>
</dbReference>
<evidence type="ECO:0000256" key="2">
    <source>
        <dbReference type="ARBA" id="ARBA00005263"/>
    </source>
</evidence>